<feature type="region of interest" description="Disordered" evidence="2">
    <location>
        <begin position="1146"/>
        <end position="1179"/>
    </location>
</feature>
<feature type="region of interest" description="Disordered" evidence="2">
    <location>
        <begin position="1507"/>
        <end position="1583"/>
    </location>
</feature>
<dbReference type="EMBL" id="JBDJPC010000002">
    <property type="protein sequence ID" value="KAL1513480.1"/>
    <property type="molecule type" value="Genomic_DNA"/>
</dbReference>
<organism evidence="3 4">
    <name type="scientific">Hypothenemus hampei</name>
    <name type="common">Coffee berry borer</name>
    <dbReference type="NCBI Taxonomy" id="57062"/>
    <lineage>
        <taxon>Eukaryota</taxon>
        <taxon>Metazoa</taxon>
        <taxon>Ecdysozoa</taxon>
        <taxon>Arthropoda</taxon>
        <taxon>Hexapoda</taxon>
        <taxon>Insecta</taxon>
        <taxon>Pterygota</taxon>
        <taxon>Neoptera</taxon>
        <taxon>Endopterygota</taxon>
        <taxon>Coleoptera</taxon>
        <taxon>Polyphaga</taxon>
        <taxon>Cucujiformia</taxon>
        <taxon>Curculionidae</taxon>
        <taxon>Scolytinae</taxon>
        <taxon>Hypothenemus</taxon>
    </lineage>
</organism>
<feature type="region of interest" description="Disordered" evidence="2">
    <location>
        <begin position="409"/>
        <end position="462"/>
    </location>
</feature>
<feature type="compositionally biased region" description="Polar residues" evidence="2">
    <location>
        <begin position="209"/>
        <end position="228"/>
    </location>
</feature>
<feature type="compositionally biased region" description="Low complexity" evidence="2">
    <location>
        <begin position="1440"/>
        <end position="1451"/>
    </location>
</feature>
<feature type="compositionally biased region" description="Basic and acidic residues" evidence="2">
    <location>
        <begin position="887"/>
        <end position="905"/>
    </location>
</feature>
<feature type="compositionally biased region" description="Basic and acidic residues" evidence="2">
    <location>
        <begin position="854"/>
        <end position="864"/>
    </location>
</feature>
<evidence type="ECO:0000256" key="1">
    <source>
        <dbReference type="SAM" id="Coils"/>
    </source>
</evidence>
<feature type="region of interest" description="Disordered" evidence="2">
    <location>
        <begin position="710"/>
        <end position="787"/>
    </location>
</feature>
<feature type="region of interest" description="Disordered" evidence="2">
    <location>
        <begin position="1054"/>
        <end position="1078"/>
    </location>
</feature>
<feature type="compositionally biased region" description="Low complexity" evidence="2">
    <location>
        <begin position="1058"/>
        <end position="1068"/>
    </location>
</feature>
<proteinExistence type="predicted"/>
<feature type="compositionally biased region" description="Polar residues" evidence="2">
    <location>
        <begin position="957"/>
        <end position="968"/>
    </location>
</feature>
<feature type="compositionally biased region" description="Basic and acidic residues" evidence="2">
    <location>
        <begin position="929"/>
        <end position="938"/>
    </location>
</feature>
<feature type="compositionally biased region" description="Polar residues" evidence="2">
    <location>
        <begin position="1543"/>
        <end position="1554"/>
    </location>
</feature>
<protein>
    <submittedName>
        <fullName evidence="3">Uncharacterized protein</fullName>
    </submittedName>
</protein>
<evidence type="ECO:0000313" key="3">
    <source>
        <dbReference type="EMBL" id="KAL1513480.1"/>
    </source>
</evidence>
<sequence length="1583" mass="178475">MSINVTVTGNPVSIKRGKMITTTDPEIAKKEFNKRRLLRLEQVRQQSKELAENVRNKIQKEKKKQLGEIEQEGKEKLRYWQNKKLLELQNQYLDAIDEIGLGHKEADGLRNETEILENGQVLNKETARSRGQAAESLIHDKKTEELDKKNKLLQRKKLVRDIENTRSALVCSMKKRKPRKTANVCQAKIKKNQNSTDINISIPHYSDLSEASTSTDSSNRLSNIQGEQNKYENSEDFCECSESSDNRDCYNSQNNEKENENKKKLITYETEQSNIETKRYQQTLDEHKRLIEEFKQRPTDAPLDTRISDLIKRRNLLEGQLDYCDLFESPKQTDTIGETQKRKGCYHPKFTKIPITDPLELSSEECFCHKNPKPCLCKQEDVGKVQEKLASTAVQTDFVQKNCKCNTSKTPNKGKSIKPQRRFEKSSSQVTSTQPEPPKDIPQKPAVKLKDTDHQTNITNDGSAKLLGTRKVKHYDHPNRFESEKLSTSEVERIDSENIEVLPKTLSETEWYETMRRRDREAEERGKRALTKERTQRDYEEMMRKLPILQRKEQISRIGSDRPEYHMSEERLKAIERERQNKLENAYAQMMPHLKPKIVTLPSRKRDVPMSNEPFEIVDDADYRTLNFAKWDSKTPTKTMFSAEEVQEIIKAFTLQPCQDRKAKLKQLLKSLKLQKEQLLHEIRLLPKDDSINALISDLNSFSDIEIENHHKKSKSKTPKKRQIEESDSSNTSSTEHKPTVSKSTSHKNKYGRPSKKIKDHRIRPGVLVLQNTSTQTTPKPVKEYVSPSKTNISKAAEVITKKDDVLPKGIQICTKTHVPCDCNKTKYGTKPEEVCKIFIKLNEDETPKVEVLKNNKENVDHGENISSTNKSLEKKQPEIKKKRSQSPKERQPVVEKQLPKEKSKLSSLKSQHAKLPKDQSTAQASNKNRNESWKEHFTSNTTTSVPSLYHLRTKPKQTNIPSGLSNTQSTITSTLEQIDDSKLLNYIKRLLSMSKASVEELGVSSSDVPTPSQSVIEMESNNPLAALHDAIRSINRQSINIAREYSELDGAMPVINTSSGSSSTTKSQLDQAEKPNQLEVSCSDSKIQTKESLLCQYADMTDSCTKRIANLAAMIDQLRQEKINMLSSSPLARVSSQVDGFPLVSPVSSEKDSSTRYLDYPPLVDKSKDSNSSASLDDEEIRKRLLEIDLSLAEKLKMFRQIKGDTNYQSDVNDNETPVDVVNNNENMEEQFLQRLQRLTQDNTEDPQDEAPSSSLTPFIPLLLDIPKLPILEPAPEGREEKRHPPPSKGLINVKKFNGNVSLIPHELSTIVEADSQISAKISPNTSKTDAPKPIEQIVVTTKSPIMPSVPITSIEQGANVPPSSPKSSHSKDKKESSKSTQSLTCSDDTCANILLSSSSSKLSSSSSSGDLKSIESMLKSIGMEWAIPTLHKTQEALALTSSSSSAEANSSKKRSTRRSVSTSELSLREFLKKQTISRISSSSLNKSGASPASFMKECSEISVIQGNSSMDKTKQRTSTPVLSSKSTNKSKDGGQLFTGASDISSVKNSSGEELGKTSQEKYTFHSLDGDDESSLTKSSIE</sequence>
<evidence type="ECO:0000256" key="2">
    <source>
        <dbReference type="SAM" id="MobiDB-lite"/>
    </source>
</evidence>
<evidence type="ECO:0000313" key="4">
    <source>
        <dbReference type="Proteomes" id="UP001566132"/>
    </source>
</evidence>
<feature type="compositionally biased region" description="Polar residues" evidence="2">
    <location>
        <begin position="770"/>
        <end position="779"/>
    </location>
</feature>
<feature type="region of interest" description="Disordered" evidence="2">
    <location>
        <begin position="208"/>
        <end position="228"/>
    </location>
</feature>
<feature type="region of interest" description="Disordered" evidence="2">
    <location>
        <begin position="1440"/>
        <end position="1466"/>
    </location>
</feature>
<name>A0ABD1F7B6_HYPHA</name>
<keyword evidence="1" id="KW-0175">Coiled coil</keyword>
<reference evidence="3 4" key="1">
    <citation type="submission" date="2024-05" db="EMBL/GenBank/DDBJ databases">
        <title>Genetic variation in Jamaican populations of the coffee berry borer (Hypothenemus hampei).</title>
        <authorList>
            <person name="Errbii M."/>
            <person name="Myrie A."/>
        </authorList>
    </citation>
    <scope>NUCLEOTIDE SEQUENCE [LARGE SCALE GENOMIC DNA]</scope>
    <source>
        <strain evidence="3">JA-Hopewell-2020-01-JO</strain>
        <tissue evidence="3">Whole body</tissue>
    </source>
</reference>
<feature type="coiled-coil region" evidence="1">
    <location>
        <begin position="532"/>
        <end position="585"/>
    </location>
</feature>
<feature type="compositionally biased region" description="Polar residues" evidence="2">
    <location>
        <begin position="1507"/>
        <end position="1529"/>
    </location>
</feature>
<feature type="region of interest" description="Disordered" evidence="2">
    <location>
        <begin position="1354"/>
        <end position="1386"/>
    </location>
</feature>
<feature type="compositionally biased region" description="Polar residues" evidence="2">
    <location>
        <begin position="919"/>
        <end position="928"/>
    </location>
</feature>
<feature type="coiled-coil region" evidence="1">
    <location>
        <begin position="37"/>
        <end position="64"/>
    </location>
</feature>
<feature type="compositionally biased region" description="Basic residues" evidence="2">
    <location>
        <begin position="745"/>
        <end position="764"/>
    </location>
</feature>
<feature type="compositionally biased region" description="Basic residues" evidence="2">
    <location>
        <begin position="710"/>
        <end position="721"/>
    </location>
</feature>
<accession>A0ABD1F7B6</accession>
<gene>
    <name evidence="3" type="ORF">ABEB36_002886</name>
</gene>
<dbReference type="Proteomes" id="UP001566132">
    <property type="component" value="Unassembled WGS sequence"/>
</dbReference>
<feature type="compositionally biased region" description="Basic and acidic residues" evidence="2">
    <location>
        <begin position="437"/>
        <end position="454"/>
    </location>
</feature>
<feature type="compositionally biased region" description="Basic and acidic residues" evidence="2">
    <location>
        <begin position="1555"/>
        <end position="1565"/>
    </location>
</feature>
<keyword evidence="4" id="KW-1185">Reference proteome</keyword>
<comment type="caution">
    <text evidence="3">The sequence shown here is derived from an EMBL/GenBank/DDBJ whole genome shotgun (WGS) entry which is preliminary data.</text>
</comment>
<feature type="region of interest" description="Disordered" evidence="2">
    <location>
        <begin position="854"/>
        <end position="968"/>
    </location>
</feature>